<sequence>MALPAKKVSVSVVVAILLLFFSAASFPVHARSRSYGKIQSTWDDDREYETFKGYLNLQRPRGGRKYQTCQVLLRKHPNGDAMDDKDARRRWYESFLPSTLIDSGEPRLLHCYTFDVNGFLASLTRAEAWVLANKPGVRRMSSDDLGPYSYSPASCGFVTANTKRSFRSFQTGILS</sequence>
<protein>
    <recommendedName>
        <fullName evidence="2">Inhibitor I9 domain-containing protein</fullName>
    </recommendedName>
</protein>
<evidence type="ECO:0000259" key="2">
    <source>
        <dbReference type="Pfam" id="PF05922"/>
    </source>
</evidence>
<feature type="chain" id="PRO_5032593625" description="Inhibitor I9 domain-containing protein" evidence="1">
    <location>
        <begin position="31"/>
        <end position="175"/>
    </location>
</feature>
<feature type="domain" description="Inhibitor I9" evidence="2">
    <location>
        <begin position="81"/>
        <end position="141"/>
    </location>
</feature>
<organism evidence="3 4">
    <name type="scientific">Miscanthus lutarioriparius</name>
    <dbReference type="NCBI Taxonomy" id="422564"/>
    <lineage>
        <taxon>Eukaryota</taxon>
        <taxon>Viridiplantae</taxon>
        <taxon>Streptophyta</taxon>
        <taxon>Embryophyta</taxon>
        <taxon>Tracheophyta</taxon>
        <taxon>Spermatophyta</taxon>
        <taxon>Magnoliopsida</taxon>
        <taxon>Liliopsida</taxon>
        <taxon>Poales</taxon>
        <taxon>Poaceae</taxon>
        <taxon>PACMAD clade</taxon>
        <taxon>Panicoideae</taxon>
        <taxon>Andropogonodae</taxon>
        <taxon>Andropogoneae</taxon>
        <taxon>Saccharinae</taxon>
        <taxon>Miscanthus</taxon>
    </lineage>
</organism>
<dbReference type="Proteomes" id="UP000604825">
    <property type="component" value="Unassembled WGS sequence"/>
</dbReference>
<keyword evidence="4" id="KW-1185">Reference proteome</keyword>
<dbReference type="EMBL" id="CAJGYO010000001">
    <property type="protein sequence ID" value="CAD6206472.1"/>
    <property type="molecule type" value="Genomic_DNA"/>
</dbReference>
<reference evidence="3" key="1">
    <citation type="submission" date="2020-10" db="EMBL/GenBank/DDBJ databases">
        <authorList>
            <person name="Han B."/>
            <person name="Lu T."/>
            <person name="Zhao Q."/>
            <person name="Huang X."/>
            <person name="Zhao Y."/>
        </authorList>
    </citation>
    <scope>NUCLEOTIDE SEQUENCE</scope>
</reference>
<dbReference type="AlphaFoldDB" id="A0A811MC79"/>
<dbReference type="OrthoDB" id="684145at2759"/>
<dbReference type="InterPro" id="IPR037045">
    <property type="entry name" value="S8pro/Inhibitor_I9_sf"/>
</dbReference>
<feature type="signal peptide" evidence="1">
    <location>
        <begin position="1"/>
        <end position="30"/>
    </location>
</feature>
<name>A0A811MC79_9POAL</name>
<dbReference type="Gene3D" id="3.30.70.80">
    <property type="entry name" value="Peptidase S8 propeptide/proteinase inhibitor I9"/>
    <property type="match status" value="1"/>
</dbReference>
<comment type="caution">
    <text evidence="3">The sequence shown here is derived from an EMBL/GenBank/DDBJ whole genome shotgun (WGS) entry which is preliminary data.</text>
</comment>
<evidence type="ECO:0000313" key="4">
    <source>
        <dbReference type="Proteomes" id="UP000604825"/>
    </source>
</evidence>
<proteinExistence type="predicted"/>
<accession>A0A811MC79</accession>
<evidence type="ECO:0000313" key="3">
    <source>
        <dbReference type="EMBL" id="CAD6206472.1"/>
    </source>
</evidence>
<dbReference type="InterPro" id="IPR010259">
    <property type="entry name" value="S8pro/Inhibitor_I9"/>
</dbReference>
<dbReference type="Pfam" id="PF05922">
    <property type="entry name" value="Inhibitor_I9"/>
    <property type="match status" value="1"/>
</dbReference>
<gene>
    <name evidence="3" type="ORF">NCGR_LOCUS4176</name>
</gene>
<keyword evidence="1" id="KW-0732">Signal</keyword>
<evidence type="ECO:0000256" key="1">
    <source>
        <dbReference type="SAM" id="SignalP"/>
    </source>
</evidence>